<evidence type="ECO:0000259" key="2">
    <source>
        <dbReference type="Pfam" id="PF00339"/>
    </source>
</evidence>
<proteinExistence type="inferred from homology"/>
<dbReference type="OMA" id="SCKTHTD"/>
<comment type="similarity">
    <text evidence="1">Belongs to the arrestin family.</text>
</comment>
<dbReference type="InterPro" id="IPR050357">
    <property type="entry name" value="Arrestin_domain-protein"/>
</dbReference>
<dbReference type="Gene3D" id="2.60.40.640">
    <property type="match status" value="2"/>
</dbReference>
<dbReference type="InterPro" id="IPR011022">
    <property type="entry name" value="Arrestin_C-like"/>
</dbReference>
<feature type="domain" description="Arrestin C-terminal-like" evidence="3">
    <location>
        <begin position="184"/>
        <end position="269"/>
    </location>
</feature>
<dbReference type="Pfam" id="PF02752">
    <property type="entry name" value="Arrestin_C"/>
    <property type="match status" value="1"/>
</dbReference>
<dbReference type="SUPFAM" id="SSF81296">
    <property type="entry name" value="E set domains"/>
    <property type="match status" value="2"/>
</dbReference>
<dbReference type="Pfam" id="PF00339">
    <property type="entry name" value="Arrestin_N"/>
    <property type="match status" value="1"/>
</dbReference>
<evidence type="ECO:0000313" key="5">
    <source>
        <dbReference type="Proteomes" id="UP000261340"/>
    </source>
</evidence>
<dbReference type="GO" id="GO:0005886">
    <property type="term" value="C:plasma membrane"/>
    <property type="evidence" value="ECO:0007669"/>
    <property type="project" value="TreeGrafter"/>
</dbReference>
<dbReference type="InterPro" id="IPR014756">
    <property type="entry name" value="Ig_E-set"/>
</dbReference>
<dbReference type="Proteomes" id="UP000261340">
    <property type="component" value="Unplaced"/>
</dbReference>
<accession>A0A3Q0RF88</accession>
<dbReference type="PANTHER" id="PTHR11188:SF135">
    <property type="entry name" value="ARRESTIN DOMAIN CONTAINING 3-LIKE-RELATED"/>
    <property type="match status" value="1"/>
</dbReference>
<dbReference type="GO" id="GO:0015031">
    <property type="term" value="P:protein transport"/>
    <property type="evidence" value="ECO:0007669"/>
    <property type="project" value="TreeGrafter"/>
</dbReference>
<dbReference type="GeneTree" id="ENSGT00940000164012"/>
<dbReference type="STRING" id="61819.ENSACIP00000008488"/>
<evidence type="ECO:0008006" key="6">
    <source>
        <dbReference type="Google" id="ProtNLM"/>
    </source>
</evidence>
<dbReference type="GO" id="GO:0005737">
    <property type="term" value="C:cytoplasm"/>
    <property type="evidence" value="ECO:0007669"/>
    <property type="project" value="TreeGrafter"/>
</dbReference>
<dbReference type="Ensembl" id="ENSACIT00000008740.1">
    <property type="protein sequence ID" value="ENSACIP00000008488.1"/>
    <property type="gene ID" value="ENSACIG00000006660.1"/>
</dbReference>
<evidence type="ECO:0000256" key="1">
    <source>
        <dbReference type="ARBA" id="ARBA00005298"/>
    </source>
</evidence>
<feature type="domain" description="Arrestin-like N-terminal" evidence="2">
    <location>
        <begin position="15"/>
        <end position="130"/>
    </location>
</feature>
<keyword evidence="5" id="KW-1185">Reference proteome</keyword>
<protein>
    <recommendedName>
        <fullName evidence="6">Arrestin C-terminal-like domain-containing protein</fullName>
    </recommendedName>
</protein>
<sequence length="269" mass="30510">MSPIKDLKVICIAVNEDGTFSQGDIIVGAVIFRLTKDVKVKSVSLKAKGDASAEWSEGNTKFISHWRYFKVKKYLVEKNDKGRRFYSFQTWIDDMPSSYKGNSGRIVYMFEAKISRSWRWSSEAQKEIKFVSQSCPPTAQLMVNSAVIHVKNDISVKCFLLFISGSLPTVSFFLPFSLPSPWCETLSVVAKICNSSSKDTRPKFKLQQKTVYRCKKHTNVTYKTLFKMVGDIIGPNSEQTVSCQLKIPDDAIPTLHNCEIISVEYDIKV</sequence>
<name>A0A3Q0RF88_AMPCI</name>
<dbReference type="GO" id="GO:0007399">
    <property type="term" value="P:nervous system development"/>
    <property type="evidence" value="ECO:0007669"/>
    <property type="project" value="UniProtKB-ARBA"/>
</dbReference>
<organism evidence="4 5">
    <name type="scientific">Amphilophus citrinellus</name>
    <name type="common">Midas cichlid</name>
    <name type="synonym">Cichlasoma citrinellum</name>
    <dbReference type="NCBI Taxonomy" id="61819"/>
    <lineage>
        <taxon>Eukaryota</taxon>
        <taxon>Metazoa</taxon>
        <taxon>Chordata</taxon>
        <taxon>Craniata</taxon>
        <taxon>Vertebrata</taxon>
        <taxon>Euteleostomi</taxon>
        <taxon>Actinopterygii</taxon>
        <taxon>Neopterygii</taxon>
        <taxon>Teleostei</taxon>
        <taxon>Neoteleostei</taxon>
        <taxon>Acanthomorphata</taxon>
        <taxon>Ovalentaria</taxon>
        <taxon>Cichlomorphae</taxon>
        <taxon>Cichliformes</taxon>
        <taxon>Cichlidae</taxon>
        <taxon>New World cichlids</taxon>
        <taxon>Cichlasomatinae</taxon>
        <taxon>Heroini</taxon>
        <taxon>Amphilophus</taxon>
    </lineage>
</organism>
<dbReference type="InterPro" id="IPR014752">
    <property type="entry name" value="Arrestin-like_C"/>
</dbReference>
<reference evidence="4" key="1">
    <citation type="submission" date="2025-08" db="UniProtKB">
        <authorList>
            <consortium name="Ensembl"/>
        </authorList>
    </citation>
    <scope>IDENTIFICATION</scope>
</reference>
<reference evidence="4" key="2">
    <citation type="submission" date="2025-09" db="UniProtKB">
        <authorList>
            <consortium name="Ensembl"/>
        </authorList>
    </citation>
    <scope>IDENTIFICATION</scope>
</reference>
<dbReference type="InterPro" id="IPR011021">
    <property type="entry name" value="Arrestin-like_N"/>
</dbReference>
<evidence type="ECO:0000259" key="3">
    <source>
        <dbReference type="Pfam" id="PF02752"/>
    </source>
</evidence>
<dbReference type="PANTHER" id="PTHR11188">
    <property type="entry name" value="ARRESTIN DOMAIN CONTAINING PROTEIN"/>
    <property type="match status" value="1"/>
</dbReference>
<dbReference type="AlphaFoldDB" id="A0A3Q0RF88"/>
<evidence type="ECO:0000313" key="4">
    <source>
        <dbReference type="Ensembl" id="ENSACIP00000008488.1"/>
    </source>
</evidence>